<keyword evidence="3" id="KW-1185">Reference proteome</keyword>
<dbReference type="InterPro" id="IPR050484">
    <property type="entry name" value="Transf_Hexapept/Carb_Anhydrase"/>
</dbReference>
<dbReference type="Gene3D" id="2.160.10.10">
    <property type="entry name" value="Hexapeptide repeat proteins"/>
    <property type="match status" value="1"/>
</dbReference>
<evidence type="ECO:0000313" key="2">
    <source>
        <dbReference type="EMBL" id="GAA2502658.1"/>
    </source>
</evidence>
<dbReference type="Proteomes" id="UP001499942">
    <property type="component" value="Unassembled WGS sequence"/>
</dbReference>
<reference evidence="2 3" key="1">
    <citation type="journal article" date="2019" name="Int. J. Syst. Evol. Microbiol.">
        <title>The Global Catalogue of Microorganisms (GCM) 10K type strain sequencing project: providing services to taxonomists for standard genome sequencing and annotation.</title>
        <authorList>
            <consortium name="The Broad Institute Genomics Platform"/>
            <consortium name="The Broad Institute Genome Sequencing Center for Infectious Disease"/>
            <person name="Wu L."/>
            <person name="Ma J."/>
        </authorList>
    </citation>
    <scope>NUCLEOTIDE SEQUENCE [LARGE SCALE GENOMIC DNA]</scope>
    <source>
        <strain evidence="2 3">JCM 5062</strain>
    </source>
</reference>
<accession>A0ABN3MJ63</accession>
<organism evidence="2 3">
    <name type="scientific">Streptomyces gobitricini</name>
    <dbReference type="NCBI Taxonomy" id="68211"/>
    <lineage>
        <taxon>Bacteria</taxon>
        <taxon>Bacillati</taxon>
        <taxon>Actinomycetota</taxon>
        <taxon>Actinomycetes</taxon>
        <taxon>Kitasatosporales</taxon>
        <taxon>Streptomycetaceae</taxon>
        <taxon>Streptomyces</taxon>
    </lineage>
</organism>
<dbReference type="PANTHER" id="PTHR13061:SF29">
    <property type="entry name" value="GAMMA CARBONIC ANHYDRASE-LIKE 1, MITOCHONDRIAL-RELATED"/>
    <property type="match status" value="1"/>
</dbReference>
<comment type="caution">
    <text evidence="2">The sequence shown here is derived from an EMBL/GenBank/DDBJ whole genome shotgun (WGS) entry which is preliminary data.</text>
</comment>
<evidence type="ECO:0000313" key="3">
    <source>
        <dbReference type="Proteomes" id="UP001499942"/>
    </source>
</evidence>
<name>A0ABN3MJ63_9ACTN</name>
<feature type="region of interest" description="Disordered" evidence="1">
    <location>
        <begin position="182"/>
        <end position="217"/>
    </location>
</feature>
<dbReference type="SUPFAM" id="SSF51161">
    <property type="entry name" value="Trimeric LpxA-like enzymes"/>
    <property type="match status" value="1"/>
</dbReference>
<proteinExistence type="predicted"/>
<dbReference type="InterPro" id="IPR011004">
    <property type="entry name" value="Trimer_LpxA-like_sf"/>
</dbReference>
<dbReference type="PANTHER" id="PTHR13061">
    <property type="entry name" value="DYNACTIN SUBUNIT P25"/>
    <property type="match status" value="1"/>
</dbReference>
<protein>
    <recommendedName>
        <fullName evidence="4">Transferase</fullName>
    </recommendedName>
</protein>
<dbReference type="EMBL" id="BAAASR010000020">
    <property type="protein sequence ID" value="GAA2502658.1"/>
    <property type="molecule type" value="Genomic_DNA"/>
</dbReference>
<gene>
    <name evidence="2" type="ORF">GCM10010393_38900</name>
</gene>
<evidence type="ECO:0008006" key="4">
    <source>
        <dbReference type="Google" id="ProtNLM"/>
    </source>
</evidence>
<sequence>MRAMAMLFEHQGRTPTVDPTAHVAPNVTLCGDVRVGPGCRVLFGAVLTAEGGPVELGEGCIVMENAVLRGTRQDPLRLGRHVLVGPGAYLVGCEAADDVFLATGTRVFNGARIGARGEVRVNGVVHVRTVLAEDTTVPIGWVAVGDPGQLFPPDDHGEIWAVQRELDFPGYVFGLDRPAEGSSLMPEVSRRYGRALGRHRDDRPVDPDGRPGGDVSR</sequence>
<feature type="compositionally biased region" description="Basic and acidic residues" evidence="1">
    <location>
        <begin position="198"/>
        <end position="217"/>
    </location>
</feature>
<evidence type="ECO:0000256" key="1">
    <source>
        <dbReference type="SAM" id="MobiDB-lite"/>
    </source>
</evidence>